<protein>
    <submittedName>
        <fullName evidence="1">Uncharacterized protein</fullName>
    </submittedName>
</protein>
<dbReference type="EMBL" id="MARB01000002">
    <property type="protein sequence ID" value="ODJ89385.1"/>
    <property type="molecule type" value="Genomic_DNA"/>
</dbReference>
<sequence>MQTSEELAGVIGMFGTFGGGDDARAEAGIAALSVAAESIKTAEANNGKS</sequence>
<gene>
    <name evidence="1" type="ORF">CODIS_04840</name>
</gene>
<comment type="caution">
    <text evidence="1">The sequence shown here is derived from an EMBL/GenBank/DDBJ whole genome shotgun (WGS) entry which is preliminary data.</text>
</comment>
<dbReference type="RefSeq" id="WP_154722978.1">
    <property type="nucleotide sequence ID" value="NZ_MARB01000002.1"/>
</dbReference>
<proteinExistence type="predicted"/>
<reference evidence="1 2" key="1">
    <citation type="submission" date="2016-06" db="EMBL/GenBank/DDBJ databases">
        <title>Genome sequence of endosymbiont of Candidatus Endolucinida thiodiazotropha.</title>
        <authorList>
            <person name="Poehlein A."/>
            <person name="Koenig S."/>
            <person name="Heiden S.E."/>
            <person name="Thuermer A."/>
            <person name="Voget S."/>
            <person name="Daniel R."/>
            <person name="Markert S."/>
            <person name="Gros O."/>
            <person name="Schweder T."/>
        </authorList>
    </citation>
    <scope>NUCLEOTIDE SEQUENCE [LARGE SCALE GENOMIC DNA]</scope>
    <source>
        <strain evidence="1 2">COS</strain>
    </source>
</reference>
<dbReference type="Proteomes" id="UP000094769">
    <property type="component" value="Unassembled WGS sequence"/>
</dbReference>
<keyword evidence="2" id="KW-1185">Reference proteome</keyword>
<name>A0A7Z0VPG9_9GAMM</name>
<evidence type="ECO:0000313" key="2">
    <source>
        <dbReference type="Proteomes" id="UP000094769"/>
    </source>
</evidence>
<dbReference type="AlphaFoldDB" id="A0A7Z0VPG9"/>
<organism evidence="1 2">
    <name type="scientific">Candidatus Thiodiazotropha endolucinida</name>
    <dbReference type="NCBI Taxonomy" id="1655433"/>
    <lineage>
        <taxon>Bacteria</taxon>
        <taxon>Pseudomonadati</taxon>
        <taxon>Pseudomonadota</taxon>
        <taxon>Gammaproteobacteria</taxon>
        <taxon>Chromatiales</taxon>
        <taxon>Sedimenticolaceae</taxon>
        <taxon>Candidatus Thiodiazotropha</taxon>
    </lineage>
</organism>
<evidence type="ECO:0000313" key="1">
    <source>
        <dbReference type="EMBL" id="ODJ89385.1"/>
    </source>
</evidence>
<accession>A0A7Z0VPG9</accession>